<keyword evidence="2" id="KW-0812">Transmembrane</keyword>
<evidence type="ECO:0000313" key="4">
    <source>
        <dbReference type="Proteomes" id="UP000747399"/>
    </source>
</evidence>
<dbReference type="AlphaFoldDB" id="A0A8J4EWC1"/>
<comment type="caution">
    <text evidence="3">The sequence shown here is derived from an EMBL/GenBank/DDBJ whole genome shotgun (WGS) entry which is preliminary data.</text>
</comment>
<evidence type="ECO:0000256" key="1">
    <source>
        <dbReference type="SAM" id="MobiDB-lite"/>
    </source>
</evidence>
<feature type="region of interest" description="Disordered" evidence="1">
    <location>
        <begin position="27"/>
        <end position="71"/>
    </location>
</feature>
<protein>
    <submittedName>
        <fullName evidence="3">Uncharacterized protein</fullName>
    </submittedName>
</protein>
<dbReference type="EMBL" id="BNCO01000009">
    <property type="protein sequence ID" value="GIL50634.1"/>
    <property type="molecule type" value="Genomic_DNA"/>
</dbReference>
<feature type="transmembrane region" description="Helical" evidence="2">
    <location>
        <begin position="740"/>
        <end position="764"/>
    </location>
</feature>
<evidence type="ECO:0000313" key="3">
    <source>
        <dbReference type="EMBL" id="GIL50634.1"/>
    </source>
</evidence>
<dbReference type="Proteomes" id="UP000747399">
    <property type="component" value="Unassembled WGS sequence"/>
</dbReference>
<keyword evidence="2" id="KW-1133">Transmembrane helix</keyword>
<keyword evidence="4" id="KW-1185">Reference proteome</keyword>
<evidence type="ECO:0000256" key="2">
    <source>
        <dbReference type="SAM" id="Phobius"/>
    </source>
</evidence>
<proteinExistence type="predicted"/>
<organism evidence="3 4">
    <name type="scientific">Volvox africanus</name>
    <dbReference type="NCBI Taxonomy" id="51714"/>
    <lineage>
        <taxon>Eukaryota</taxon>
        <taxon>Viridiplantae</taxon>
        <taxon>Chlorophyta</taxon>
        <taxon>core chlorophytes</taxon>
        <taxon>Chlorophyceae</taxon>
        <taxon>CS clade</taxon>
        <taxon>Chlamydomonadales</taxon>
        <taxon>Volvocaceae</taxon>
        <taxon>Volvox</taxon>
    </lineage>
</organism>
<gene>
    <name evidence="3" type="ORF">Vafri_6766</name>
</gene>
<keyword evidence="2" id="KW-0472">Membrane</keyword>
<feature type="compositionally biased region" description="Basic and acidic residues" evidence="1">
    <location>
        <begin position="31"/>
        <end position="41"/>
    </location>
</feature>
<name>A0A8J4EWC1_9CHLO</name>
<feature type="transmembrane region" description="Helical" evidence="2">
    <location>
        <begin position="701"/>
        <end position="720"/>
    </location>
</feature>
<accession>A0A8J4EWC1</accession>
<sequence length="796" mass="87390">MAELGSEAVLSRSDNAAQQCADVGASIGCSPRREGDVHSSNEESSVNPWVPPPTPWSMDPSPLHQQRHRAEPPQYRPLLLLSTEWYELRGLKPTDIGQGCRERLRRLVWSCADRHLVGASVAIRQESSCQVVLDTVEILTDVAQERRKIPPGGSAAPTDRGNWMLQQLDDAPMKSRSQLDATNVRAAIILRPWWTPRNLAWWGWSAITRLGATMVELQESLWMLSTGIRSTRSVNRRSCSGRGNIGSSIKNRRHAERRRAAAASAAGAAYGAKIDEVKSGALRRPVIASRIMSVTPRVVLLQKPEAGTEAQPPVITRPREQHLPIHVASFGHLQVAATVCCGLPIHINAVVGSKTCRCACRAGRRPPDAAGEFDREDVTSCMEFGPLAEVMLRHDSRFARTCTITEVWDPQGAGPGPSGPQKACRRAQCRLHLTLRQEIRLLDSVKRDSAVVEAAPDVQLDPEADQLGPGLLLVDPRTRADSYLSGQRPIPVVVVDDPLVADELQAALADKQGATCTAANWDDFLIDLGVFLVRTAELHRAADPVLQHVYAGRLRSGPVPPCCCGRRTPDISAMHVSSRGPGVTTSSCVSCSLLQLQEALNQYLSASRSLSLGERLLRHATASGWNHTASYIWSRLGDLQRIDALLGTGSWVDSQCCNRPNTTSTSRTSLYRHVQQLLRACPRVLAGMLDRQGAETVSSRFFLPYILLILILALAVAWMLGGSRKRLFPSFSSDEGWETIWGGGPTVVSFFGHVLIWGFVMFVIESPMCQRAVACFLSAMQRRCISPTRRQTTYLR</sequence>
<reference evidence="3" key="1">
    <citation type="journal article" date="2021" name="Proc. Natl. Acad. Sci. U.S.A.">
        <title>Three genomes in the algal genus Volvox reveal the fate of a haploid sex-determining region after a transition to homothallism.</title>
        <authorList>
            <person name="Yamamoto K."/>
            <person name="Hamaji T."/>
            <person name="Kawai-Toyooka H."/>
            <person name="Matsuzaki R."/>
            <person name="Takahashi F."/>
            <person name="Nishimura Y."/>
            <person name="Kawachi M."/>
            <person name="Noguchi H."/>
            <person name="Minakuchi Y."/>
            <person name="Umen J.G."/>
            <person name="Toyoda A."/>
            <person name="Nozaki H."/>
        </authorList>
    </citation>
    <scope>NUCLEOTIDE SEQUENCE</scope>
    <source>
        <strain evidence="3">NIES-3780</strain>
    </source>
</reference>